<gene>
    <name evidence="1" type="ORF">DBV15_11265</name>
</gene>
<reference evidence="1 2" key="1">
    <citation type="journal article" date="2019" name="Philos. Trans. R. Soc. Lond., B, Biol. Sci.">
        <title>Ant behaviour and brain gene expression of defending hosts depend on the ecological success of the intruding social parasite.</title>
        <authorList>
            <person name="Kaur R."/>
            <person name="Stoldt M."/>
            <person name="Jongepier E."/>
            <person name="Feldmeyer B."/>
            <person name="Menzel F."/>
            <person name="Bornberg-Bauer E."/>
            <person name="Foitzik S."/>
        </authorList>
    </citation>
    <scope>NUCLEOTIDE SEQUENCE [LARGE SCALE GENOMIC DNA]</scope>
    <source>
        <tissue evidence="1">Whole body</tissue>
    </source>
</reference>
<accession>A0A4S2KP86</accession>
<name>A0A4S2KP86_9HYME</name>
<organism evidence="1 2">
    <name type="scientific">Temnothorax longispinosus</name>
    <dbReference type="NCBI Taxonomy" id="300112"/>
    <lineage>
        <taxon>Eukaryota</taxon>
        <taxon>Metazoa</taxon>
        <taxon>Ecdysozoa</taxon>
        <taxon>Arthropoda</taxon>
        <taxon>Hexapoda</taxon>
        <taxon>Insecta</taxon>
        <taxon>Pterygota</taxon>
        <taxon>Neoptera</taxon>
        <taxon>Endopterygota</taxon>
        <taxon>Hymenoptera</taxon>
        <taxon>Apocrita</taxon>
        <taxon>Aculeata</taxon>
        <taxon>Formicoidea</taxon>
        <taxon>Formicidae</taxon>
        <taxon>Myrmicinae</taxon>
        <taxon>Temnothorax</taxon>
    </lineage>
</organism>
<keyword evidence="2" id="KW-1185">Reference proteome</keyword>
<dbReference type="EMBL" id="QBLH01001544">
    <property type="protein sequence ID" value="TGZ51621.1"/>
    <property type="molecule type" value="Genomic_DNA"/>
</dbReference>
<comment type="caution">
    <text evidence="1">The sequence shown here is derived from an EMBL/GenBank/DDBJ whole genome shotgun (WGS) entry which is preliminary data.</text>
</comment>
<dbReference type="Proteomes" id="UP000310200">
    <property type="component" value="Unassembled WGS sequence"/>
</dbReference>
<dbReference type="AlphaFoldDB" id="A0A4S2KP86"/>
<sequence length="87" mass="10280">MEIKCIDTSSLSRGLLKVKVTRVDSPTFLWIHLEGGREDLDELIEDLTLRMMRRSEFLYLPPDQIMPEMEVAVHEGRRWQRGFYNAL</sequence>
<proteinExistence type="predicted"/>
<dbReference type="STRING" id="300112.A0A4S2KP86"/>
<evidence type="ECO:0000313" key="2">
    <source>
        <dbReference type="Proteomes" id="UP000310200"/>
    </source>
</evidence>
<protein>
    <submittedName>
        <fullName evidence="1">Tudor domain-containing protein 5</fullName>
    </submittedName>
</protein>
<evidence type="ECO:0000313" key="1">
    <source>
        <dbReference type="EMBL" id="TGZ51621.1"/>
    </source>
</evidence>